<comment type="caution">
    <text evidence="1">The sequence shown here is derived from an EMBL/GenBank/DDBJ whole genome shotgun (WGS) entry which is preliminary data.</text>
</comment>
<sequence>MVVDIHADVGKNRIFIRIEGQVDNAQAKAVADAIIKEMDRLRPGFDVVSDLSNAEALGPESMAEFKRIVEAQRARKFGRAVRIVGRSPHTALQLARTSKEAQHEPHLAFSREEAERWLDGELP</sequence>
<keyword evidence="2" id="KW-1185">Reference proteome</keyword>
<dbReference type="STRING" id="394096.DB31_2574"/>
<dbReference type="RefSeq" id="WP_044195715.1">
    <property type="nucleotide sequence ID" value="NZ_JMCB01000017.1"/>
</dbReference>
<dbReference type="EMBL" id="JMCB01000017">
    <property type="protein sequence ID" value="KFE63456.1"/>
    <property type="molecule type" value="Genomic_DNA"/>
</dbReference>
<evidence type="ECO:0008006" key="3">
    <source>
        <dbReference type="Google" id="ProtNLM"/>
    </source>
</evidence>
<dbReference type="OrthoDB" id="5382804at2"/>
<evidence type="ECO:0000313" key="2">
    <source>
        <dbReference type="Proteomes" id="UP000028725"/>
    </source>
</evidence>
<protein>
    <recommendedName>
        <fullName evidence="3">STAS/SEC14 domain-containing protein</fullName>
    </recommendedName>
</protein>
<organism evidence="1 2">
    <name type="scientific">Hyalangium minutum</name>
    <dbReference type="NCBI Taxonomy" id="394096"/>
    <lineage>
        <taxon>Bacteria</taxon>
        <taxon>Pseudomonadati</taxon>
        <taxon>Myxococcota</taxon>
        <taxon>Myxococcia</taxon>
        <taxon>Myxococcales</taxon>
        <taxon>Cystobacterineae</taxon>
        <taxon>Archangiaceae</taxon>
        <taxon>Hyalangium</taxon>
    </lineage>
</organism>
<name>A0A085W6Z3_9BACT</name>
<accession>A0A085W6Z3</accession>
<dbReference type="Proteomes" id="UP000028725">
    <property type="component" value="Unassembled WGS sequence"/>
</dbReference>
<reference evidence="1 2" key="1">
    <citation type="submission" date="2014-04" db="EMBL/GenBank/DDBJ databases">
        <title>Genome assembly of Hyalangium minutum DSM 14724.</title>
        <authorList>
            <person name="Sharma G."/>
            <person name="Subramanian S."/>
        </authorList>
    </citation>
    <scope>NUCLEOTIDE SEQUENCE [LARGE SCALE GENOMIC DNA]</scope>
    <source>
        <strain evidence="1 2">DSM 14724</strain>
    </source>
</reference>
<gene>
    <name evidence="1" type="ORF">DB31_2574</name>
</gene>
<dbReference type="AlphaFoldDB" id="A0A085W6Z3"/>
<proteinExistence type="predicted"/>
<evidence type="ECO:0000313" key="1">
    <source>
        <dbReference type="EMBL" id="KFE63456.1"/>
    </source>
</evidence>